<sequence>MFQFGKVLKVFRPEDKEVESSDKSVQALLEMWDEIILAAGVAQQLAEKLKAGDFAIIEISPLSQNLFKHTIVKVVKGKQGLEAWSEYKRVFNKRKHDAESQGQDFEMPKNRMVG</sequence>
<reference evidence="3" key="2">
    <citation type="submission" date="2021-03" db="EMBL/GenBank/DDBJ databases">
        <authorList>
            <person name="Jaffe A."/>
        </authorList>
    </citation>
    <scope>NUCLEOTIDE SEQUENCE</scope>
    <source>
        <strain evidence="3">RIFCSPLOWO2_01_FULL_43_13</strain>
    </source>
</reference>
<evidence type="ECO:0000313" key="4">
    <source>
        <dbReference type="Proteomes" id="UP000590964"/>
    </source>
</evidence>
<comment type="caution">
    <text evidence="2">The sequence shown here is derived from an EMBL/GenBank/DDBJ whole genome shotgun (WGS) entry which is preliminary data.</text>
</comment>
<reference evidence="3" key="3">
    <citation type="submission" date="2021-05" db="EMBL/GenBank/DDBJ databases">
        <title>Protein family content uncovers lineage relationships and bacterial pathway maintenance mechanisms in DPANN archaea.</title>
        <authorList>
            <person name="Castelle C.J."/>
            <person name="Meheust R."/>
            <person name="Jaffe A.L."/>
            <person name="Seitz K."/>
            <person name="Gong X."/>
            <person name="Baker B.J."/>
            <person name="Banfield J.F."/>
        </authorList>
    </citation>
    <scope>NUCLEOTIDE SEQUENCE</scope>
    <source>
        <strain evidence="3">RIFCSPLOWO2_01_FULL_43_13</strain>
    </source>
</reference>
<dbReference type="EMBL" id="DUFW01000080">
    <property type="protein sequence ID" value="HIH21890.1"/>
    <property type="molecule type" value="Genomic_DNA"/>
</dbReference>
<evidence type="ECO:0000256" key="1">
    <source>
        <dbReference type="SAM" id="MobiDB-lite"/>
    </source>
</evidence>
<organism evidence="2 4">
    <name type="scientific">Candidatus Iainarchaeum sp</name>
    <dbReference type="NCBI Taxonomy" id="3101447"/>
    <lineage>
        <taxon>Archaea</taxon>
        <taxon>Candidatus Iainarchaeota</taxon>
        <taxon>Candidatus Iainarchaeia</taxon>
        <taxon>Candidatus Iainarchaeales</taxon>
        <taxon>Candidatus Iainarchaeaceae</taxon>
        <taxon>Candidatus Iainarchaeum</taxon>
    </lineage>
</organism>
<dbReference type="Proteomes" id="UP000590964">
    <property type="component" value="Unassembled WGS sequence"/>
</dbReference>
<dbReference type="AlphaFoldDB" id="A0A7J4JY46"/>
<gene>
    <name evidence="2" type="ORF">HA222_04510</name>
    <name evidence="3" type="ORF">J4478_03565</name>
</gene>
<feature type="region of interest" description="Disordered" evidence="1">
    <location>
        <begin position="95"/>
        <end position="114"/>
    </location>
</feature>
<name>A0A7J4JY46_9ARCH</name>
<protein>
    <submittedName>
        <fullName evidence="2">Uncharacterized protein</fullName>
    </submittedName>
</protein>
<dbReference type="EMBL" id="JAGVWB010000023">
    <property type="protein sequence ID" value="MBS3058450.1"/>
    <property type="molecule type" value="Genomic_DNA"/>
</dbReference>
<evidence type="ECO:0000313" key="2">
    <source>
        <dbReference type="EMBL" id="HIH21890.1"/>
    </source>
</evidence>
<accession>A0A7J4JY46</accession>
<dbReference type="Proteomes" id="UP000680185">
    <property type="component" value="Unassembled WGS sequence"/>
</dbReference>
<proteinExistence type="predicted"/>
<evidence type="ECO:0000313" key="3">
    <source>
        <dbReference type="EMBL" id="MBS3058450.1"/>
    </source>
</evidence>
<reference evidence="4" key="1">
    <citation type="journal article" date="2020" name="bioRxiv">
        <title>A rank-normalized archaeal taxonomy based on genome phylogeny resolves widespread incomplete and uneven classifications.</title>
        <authorList>
            <person name="Rinke C."/>
            <person name="Chuvochina M."/>
            <person name="Mussig A.J."/>
            <person name="Chaumeil P.-A."/>
            <person name="Waite D.W."/>
            <person name="Whitman W.B."/>
            <person name="Parks D.H."/>
            <person name="Hugenholtz P."/>
        </authorList>
    </citation>
    <scope>NUCLEOTIDE SEQUENCE [LARGE SCALE GENOMIC DNA]</scope>
</reference>